<dbReference type="Proteomes" id="UP000239590">
    <property type="component" value="Unassembled WGS sequence"/>
</dbReference>
<comment type="caution">
    <text evidence="8">The sequence shown here is derived from an EMBL/GenBank/DDBJ whole genome shotgun (WGS) entry which is preliminary data.</text>
</comment>
<evidence type="ECO:0000259" key="6">
    <source>
        <dbReference type="Pfam" id="PF07980"/>
    </source>
</evidence>
<evidence type="ECO:0000256" key="3">
    <source>
        <dbReference type="ARBA" id="ARBA00022729"/>
    </source>
</evidence>
<dbReference type="OrthoDB" id="636214at2"/>
<evidence type="ECO:0000259" key="7">
    <source>
        <dbReference type="Pfam" id="PF14322"/>
    </source>
</evidence>
<dbReference type="Pfam" id="PF07980">
    <property type="entry name" value="SusD_RagB"/>
    <property type="match status" value="1"/>
</dbReference>
<keyword evidence="5" id="KW-0998">Cell outer membrane</keyword>
<reference evidence="9" key="1">
    <citation type="submission" date="2018-02" db="EMBL/GenBank/DDBJ databases">
        <title>Genome sequencing of Solimonas sp. HR-BB.</title>
        <authorList>
            <person name="Lee Y."/>
            <person name="Jeon C.O."/>
        </authorList>
    </citation>
    <scope>NUCLEOTIDE SEQUENCE [LARGE SCALE GENOMIC DNA]</scope>
    <source>
        <strain evidence="9">HR-U</strain>
    </source>
</reference>
<dbReference type="Pfam" id="PF14322">
    <property type="entry name" value="SusD-like_3"/>
    <property type="match status" value="1"/>
</dbReference>
<comment type="subcellular location">
    <subcellularLocation>
        <location evidence="1">Cell outer membrane</location>
    </subcellularLocation>
</comment>
<dbReference type="PROSITE" id="PS51257">
    <property type="entry name" value="PROKAR_LIPOPROTEIN"/>
    <property type="match status" value="1"/>
</dbReference>
<evidence type="ECO:0000313" key="8">
    <source>
        <dbReference type="EMBL" id="PQA60566.1"/>
    </source>
</evidence>
<dbReference type="SUPFAM" id="SSF48452">
    <property type="entry name" value="TPR-like"/>
    <property type="match status" value="1"/>
</dbReference>
<evidence type="ECO:0000256" key="2">
    <source>
        <dbReference type="ARBA" id="ARBA00006275"/>
    </source>
</evidence>
<feature type="domain" description="SusD-like N-terminal" evidence="7">
    <location>
        <begin position="99"/>
        <end position="228"/>
    </location>
</feature>
<dbReference type="Gene3D" id="1.25.40.390">
    <property type="match status" value="1"/>
</dbReference>
<dbReference type="RefSeq" id="WP_094809296.1">
    <property type="nucleotide sequence ID" value="NZ_PTRA01000001.1"/>
</dbReference>
<evidence type="ECO:0000256" key="4">
    <source>
        <dbReference type="ARBA" id="ARBA00023136"/>
    </source>
</evidence>
<keyword evidence="3" id="KW-0732">Signal</keyword>
<proteinExistence type="inferred from homology"/>
<dbReference type="InterPro" id="IPR012944">
    <property type="entry name" value="SusD_RagB_dom"/>
</dbReference>
<sequence>MKVNKYILRAGLFTGLALSGVACKDYLDVAPQGELTPDYLSSDPKSAEGIVTAIYNKMLDWNIHSFSWIGITSIASDDADKGSDPGDSGSDKNELDGFTFSATSGSFNDIWQGNYQGIARANQALTYLPTLTIDEASKNRLIGEATFLRAYFYFNLVRTFGGVPLITTVPNPTNEADLQAGRTRTTAEAIYAQIEADLNTAVTNLPEKGSIATGRATKGAAQALLAKVSMYQKKWDKVLELTNAVITGGKYSLVDDYSTIWREVGENNAESIFEVQAQGTTPNKGINNYSATQGVRGQWGWGFNTPSADLEKAYEPGDKRKAATIMYPGEVLWDGQQVLATAPNPRYNKKAYVSRVAETYNGNDEQTNKNMRILRFAEVLLMHAEASNELGQSGNALISLNKVRVRAGLQAAQAGSQSDLRLKIWNERRVELAMEHDRMFDLRRQGRAATVLRALGLPYVSPKHDLFPIPQTQIDLSGGQLKQNPGY</sequence>
<keyword evidence="4" id="KW-0472">Membrane</keyword>
<keyword evidence="9" id="KW-1185">Reference proteome</keyword>
<dbReference type="InterPro" id="IPR011990">
    <property type="entry name" value="TPR-like_helical_dom_sf"/>
</dbReference>
<dbReference type="CDD" id="cd08977">
    <property type="entry name" value="SusD"/>
    <property type="match status" value="1"/>
</dbReference>
<evidence type="ECO:0000256" key="5">
    <source>
        <dbReference type="ARBA" id="ARBA00023237"/>
    </source>
</evidence>
<dbReference type="AlphaFoldDB" id="A0A2S7ISA9"/>
<evidence type="ECO:0000256" key="1">
    <source>
        <dbReference type="ARBA" id="ARBA00004442"/>
    </source>
</evidence>
<protein>
    <submittedName>
        <fullName evidence="8">RagB/SusD family nutrient uptake outer membrane protein</fullName>
    </submittedName>
</protein>
<dbReference type="EMBL" id="PTRA01000001">
    <property type="protein sequence ID" value="PQA60566.1"/>
    <property type="molecule type" value="Genomic_DNA"/>
</dbReference>
<dbReference type="InterPro" id="IPR033985">
    <property type="entry name" value="SusD-like_N"/>
</dbReference>
<organism evidence="8 9">
    <name type="scientific">Siphonobacter curvatus</name>
    <dbReference type="NCBI Taxonomy" id="2094562"/>
    <lineage>
        <taxon>Bacteria</taxon>
        <taxon>Pseudomonadati</taxon>
        <taxon>Bacteroidota</taxon>
        <taxon>Cytophagia</taxon>
        <taxon>Cytophagales</taxon>
        <taxon>Cytophagaceae</taxon>
        <taxon>Siphonobacter</taxon>
    </lineage>
</organism>
<gene>
    <name evidence="8" type="ORF">C5O19_13395</name>
</gene>
<evidence type="ECO:0000313" key="9">
    <source>
        <dbReference type="Proteomes" id="UP000239590"/>
    </source>
</evidence>
<comment type="similarity">
    <text evidence="2">Belongs to the SusD family.</text>
</comment>
<feature type="domain" description="RagB/SusD" evidence="6">
    <location>
        <begin position="270"/>
        <end position="487"/>
    </location>
</feature>
<dbReference type="GO" id="GO:0009279">
    <property type="term" value="C:cell outer membrane"/>
    <property type="evidence" value="ECO:0007669"/>
    <property type="project" value="UniProtKB-SubCell"/>
</dbReference>
<name>A0A2S7ISA9_9BACT</name>
<accession>A0A2S7ISA9</accession>